<feature type="binding site" evidence="9">
    <location>
        <position position="330"/>
    </location>
    <ligand>
        <name>substrate</name>
    </ligand>
</feature>
<keyword evidence="13" id="KW-1185">Reference proteome</keyword>
<dbReference type="SUPFAM" id="SSF51735">
    <property type="entry name" value="NAD(P)-binding Rossmann-fold domains"/>
    <property type="match status" value="1"/>
</dbReference>
<accession>A0A1M6IYJ0</accession>
<dbReference type="InterPro" id="IPR017476">
    <property type="entry name" value="UDP-Glc/GDP-Man"/>
</dbReference>
<feature type="binding site" evidence="10">
    <location>
        <position position="37"/>
    </location>
    <ligand>
        <name>NAD(+)</name>
        <dbReference type="ChEBI" id="CHEBI:57540"/>
    </ligand>
</feature>
<dbReference type="Gene3D" id="3.40.50.720">
    <property type="entry name" value="NAD(P)-binding Rossmann-like Domain"/>
    <property type="match status" value="2"/>
</dbReference>
<dbReference type="AlphaFoldDB" id="A0A1M6IYJ0"/>
<feature type="binding site" evidence="9">
    <location>
        <position position="269"/>
    </location>
    <ligand>
        <name>substrate</name>
    </ligand>
</feature>
<dbReference type="EC" id="1.1.1.22" evidence="3 7"/>
<keyword evidence="5 7" id="KW-0520">NAD</keyword>
<dbReference type="Pfam" id="PF03720">
    <property type="entry name" value="UDPG_MGDP_dh_C"/>
    <property type="match status" value="1"/>
</dbReference>
<evidence type="ECO:0000256" key="7">
    <source>
        <dbReference type="PIRNR" id="PIRNR000124"/>
    </source>
</evidence>
<feature type="binding site" evidence="10">
    <location>
        <position position="124"/>
    </location>
    <ligand>
        <name>NAD(+)</name>
        <dbReference type="ChEBI" id="CHEBI:57540"/>
    </ligand>
</feature>
<dbReference type="InterPro" id="IPR008927">
    <property type="entry name" value="6-PGluconate_DH-like_C_sf"/>
</dbReference>
<evidence type="ECO:0000256" key="6">
    <source>
        <dbReference type="ARBA" id="ARBA00047473"/>
    </source>
</evidence>
<evidence type="ECO:0000256" key="1">
    <source>
        <dbReference type="ARBA" id="ARBA00004701"/>
    </source>
</evidence>
<evidence type="ECO:0000256" key="5">
    <source>
        <dbReference type="ARBA" id="ARBA00023027"/>
    </source>
</evidence>
<feature type="domain" description="UDP-glucose/GDP-mannose dehydrogenase C-terminal" evidence="11">
    <location>
        <begin position="323"/>
        <end position="417"/>
    </location>
</feature>
<dbReference type="UniPathway" id="UPA00038">
    <property type="reaction ID" value="UER00491"/>
</dbReference>
<dbReference type="InterPro" id="IPR001732">
    <property type="entry name" value="UDP-Glc/GDP-Man_DH_N"/>
</dbReference>
<evidence type="ECO:0000256" key="10">
    <source>
        <dbReference type="PIRSR" id="PIRSR500134-3"/>
    </source>
</evidence>
<dbReference type="InterPro" id="IPR014026">
    <property type="entry name" value="UDP-Glc/GDP-Man_DH_dimer"/>
</dbReference>
<dbReference type="Pfam" id="PF00984">
    <property type="entry name" value="UDPG_MGDP_dh"/>
    <property type="match status" value="1"/>
</dbReference>
<protein>
    <recommendedName>
        <fullName evidence="3 7">UDP-glucose 6-dehydrogenase</fullName>
        <ecNumber evidence="3 7">1.1.1.22</ecNumber>
    </recommendedName>
</protein>
<dbReference type="NCBIfam" id="TIGR03026">
    <property type="entry name" value="NDP-sugDHase"/>
    <property type="match status" value="1"/>
</dbReference>
<dbReference type="PIRSF" id="PIRSF000124">
    <property type="entry name" value="UDPglc_GDPman_dh"/>
    <property type="match status" value="1"/>
</dbReference>
<dbReference type="GO" id="GO:0000271">
    <property type="term" value="P:polysaccharide biosynthetic process"/>
    <property type="evidence" value="ECO:0007669"/>
    <property type="project" value="InterPro"/>
</dbReference>
<keyword evidence="4 7" id="KW-0560">Oxidoreductase</keyword>
<dbReference type="InterPro" id="IPR014027">
    <property type="entry name" value="UDP-Glc/GDP-Man_DH_C"/>
</dbReference>
<gene>
    <name evidence="12" type="ORF">SAMN02745163_01856</name>
</gene>
<dbReference type="SUPFAM" id="SSF52413">
    <property type="entry name" value="UDP-glucose/GDP-mannose dehydrogenase C-terminal domain"/>
    <property type="match status" value="1"/>
</dbReference>
<feature type="binding site" evidence="10">
    <location>
        <position position="87"/>
    </location>
    <ligand>
        <name>NAD(+)</name>
        <dbReference type="ChEBI" id="CHEBI:57540"/>
    </ligand>
</feature>
<dbReference type="GO" id="GO:0006065">
    <property type="term" value="P:UDP-glucuronate biosynthetic process"/>
    <property type="evidence" value="ECO:0007669"/>
    <property type="project" value="UniProtKB-UniPathway"/>
</dbReference>
<evidence type="ECO:0000259" key="11">
    <source>
        <dbReference type="SMART" id="SM00984"/>
    </source>
</evidence>
<feature type="binding site" evidence="10">
    <location>
        <position position="160"/>
    </location>
    <ligand>
        <name>NAD(+)</name>
        <dbReference type="ChEBI" id="CHEBI:57540"/>
    </ligand>
</feature>
<dbReference type="PIRSF" id="PIRSF500134">
    <property type="entry name" value="UDPglc_DH_bac"/>
    <property type="match status" value="1"/>
</dbReference>
<feature type="binding site" evidence="9">
    <location>
        <begin position="261"/>
        <end position="265"/>
    </location>
    <ligand>
        <name>substrate</name>
    </ligand>
</feature>
<name>A0A1M6IYJ0_9CLOT</name>
<feature type="binding site" evidence="10">
    <location>
        <position position="32"/>
    </location>
    <ligand>
        <name>NAD(+)</name>
        <dbReference type="ChEBI" id="CHEBI:57540"/>
    </ligand>
</feature>
<reference evidence="12 13" key="1">
    <citation type="submission" date="2016-11" db="EMBL/GenBank/DDBJ databases">
        <authorList>
            <person name="Jaros S."/>
            <person name="Januszkiewicz K."/>
            <person name="Wedrychowicz H."/>
        </authorList>
    </citation>
    <scope>NUCLEOTIDE SEQUENCE [LARGE SCALE GENOMIC DNA]</scope>
    <source>
        <strain evidence="12 13">DSM 21758</strain>
    </source>
</reference>
<dbReference type="Proteomes" id="UP000184310">
    <property type="component" value="Unassembled WGS sequence"/>
</dbReference>
<dbReference type="PANTHER" id="PTHR43750">
    <property type="entry name" value="UDP-GLUCOSE 6-DEHYDROGENASE TUAD"/>
    <property type="match status" value="1"/>
</dbReference>
<evidence type="ECO:0000256" key="9">
    <source>
        <dbReference type="PIRSR" id="PIRSR500134-2"/>
    </source>
</evidence>
<dbReference type="GO" id="GO:0051287">
    <property type="term" value="F:NAD binding"/>
    <property type="evidence" value="ECO:0007669"/>
    <property type="project" value="InterPro"/>
</dbReference>
<feature type="binding site" evidence="9">
    <location>
        <position position="209"/>
    </location>
    <ligand>
        <name>substrate</name>
    </ligand>
</feature>
<dbReference type="InterPro" id="IPR028357">
    <property type="entry name" value="UDPglc_DH_bac"/>
</dbReference>
<feature type="binding site" evidence="10">
    <location>
        <position position="337"/>
    </location>
    <ligand>
        <name>NAD(+)</name>
        <dbReference type="ChEBI" id="CHEBI:57540"/>
    </ligand>
</feature>
<dbReference type="InterPro" id="IPR036220">
    <property type="entry name" value="UDP-Glc/GDP-Man_DH_C_sf"/>
</dbReference>
<dbReference type="STRING" id="1121302.SAMN02745163_01856"/>
<feature type="active site" description="Nucleophile" evidence="8">
    <location>
        <position position="272"/>
    </location>
</feature>
<evidence type="ECO:0000256" key="3">
    <source>
        <dbReference type="ARBA" id="ARBA00012954"/>
    </source>
</evidence>
<dbReference type="InterPro" id="IPR036291">
    <property type="entry name" value="NAD(P)-bd_dom_sf"/>
</dbReference>
<feature type="binding site" evidence="9">
    <location>
        <begin position="157"/>
        <end position="160"/>
    </location>
    <ligand>
        <name>substrate</name>
    </ligand>
</feature>
<evidence type="ECO:0000256" key="4">
    <source>
        <dbReference type="ARBA" id="ARBA00023002"/>
    </source>
</evidence>
<evidence type="ECO:0000256" key="8">
    <source>
        <dbReference type="PIRSR" id="PIRSR500134-1"/>
    </source>
</evidence>
<evidence type="ECO:0000313" key="12">
    <source>
        <dbReference type="EMBL" id="SHJ39437.1"/>
    </source>
</evidence>
<comment type="pathway">
    <text evidence="1">Nucleotide-sugar biosynthesis; UDP-alpha-D-glucuronate biosynthesis; UDP-alpha-D-glucuronate from UDP-alpha-D-glucose: step 1/1.</text>
</comment>
<evidence type="ECO:0000313" key="13">
    <source>
        <dbReference type="Proteomes" id="UP000184310"/>
    </source>
</evidence>
<feature type="binding site" evidence="10">
    <location>
        <position position="275"/>
    </location>
    <ligand>
        <name>NAD(+)</name>
        <dbReference type="ChEBI" id="CHEBI:57540"/>
    </ligand>
</feature>
<dbReference type="SMART" id="SM00984">
    <property type="entry name" value="UDPG_MGDP_dh_C"/>
    <property type="match status" value="1"/>
</dbReference>
<comment type="catalytic activity">
    <reaction evidence="6 7">
        <text>UDP-alpha-D-glucose + 2 NAD(+) + H2O = UDP-alpha-D-glucuronate + 2 NADH + 3 H(+)</text>
        <dbReference type="Rhea" id="RHEA:23596"/>
        <dbReference type="ChEBI" id="CHEBI:15377"/>
        <dbReference type="ChEBI" id="CHEBI:15378"/>
        <dbReference type="ChEBI" id="CHEBI:57540"/>
        <dbReference type="ChEBI" id="CHEBI:57945"/>
        <dbReference type="ChEBI" id="CHEBI:58052"/>
        <dbReference type="ChEBI" id="CHEBI:58885"/>
        <dbReference type="EC" id="1.1.1.22"/>
    </reaction>
</comment>
<dbReference type="EMBL" id="FQZB01000008">
    <property type="protein sequence ID" value="SHJ39437.1"/>
    <property type="molecule type" value="Genomic_DNA"/>
</dbReference>
<comment type="similarity">
    <text evidence="2 7">Belongs to the UDP-glucose/GDP-mannose dehydrogenase family.</text>
</comment>
<dbReference type="PANTHER" id="PTHR43750:SF3">
    <property type="entry name" value="UDP-GLUCOSE 6-DEHYDROGENASE TUAD"/>
    <property type="match status" value="1"/>
</dbReference>
<evidence type="ECO:0000256" key="2">
    <source>
        <dbReference type="ARBA" id="ARBA00006601"/>
    </source>
</evidence>
<dbReference type="SUPFAM" id="SSF48179">
    <property type="entry name" value="6-phosphogluconate dehydrogenase C-terminal domain-like"/>
    <property type="match status" value="1"/>
</dbReference>
<dbReference type="Pfam" id="PF03721">
    <property type="entry name" value="UDPG_MGDP_dh_N"/>
    <property type="match status" value="1"/>
</dbReference>
<sequence length="418" mass="47564">MINKITVMGLGFVGLTTALGFSEKGYKVYGYDINCEKVEKIKNGILPFYEKSMEEILKKNINNNFLLVDSLKEAVENSKFIFFCVGTPCGEGGKAELTYLINAIKETLKYVKKGQYKILIIKSTVPPSTTKNRVKPFIEECGFIVGEDVGLANNPEFLREGCAWDDFINPDRIVIGQSDENTGRYIEEIYKCFNAPIYKVSLNTGEFVKYLSNTLLSTMISFSNEMSMIACEVGDINIKEAFKLLHIDKRWFGEPAKMSTYVYPGCGFGGYCLPKDTQAIYSLSKGNGFEAKILRSVLDVNNDIKYYLVNKVLKEVKSSEYIGILGLSFKPNSDDIRETPAKFFIEELIKRGHYNIIAYDPLAIDNFKKSYDLPIKYAKDLEEIMNKAENIIILTAWNEFKNISNIEDKKIFDLRYML</sequence>
<dbReference type="GO" id="GO:0003979">
    <property type="term" value="F:UDP-glucose 6-dehydrogenase activity"/>
    <property type="evidence" value="ECO:0007669"/>
    <property type="project" value="UniProtKB-EC"/>
</dbReference>
<organism evidence="12 13">
    <name type="scientific">Clostridium cavendishii DSM 21758</name>
    <dbReference type="NCBI Taxonomy" id="1121302"/>
    <lineage>
        <taxon>Bacteria</taxon>
        <taxon>Bacillati</taxon>
        <taxon>Bacillota</taxon>
        <taxon>Clostridia</taxon>
        <taxon>Eubacteriales</taxon>
        <taxon>Clostridiaceae</taxon>
        <taxon>Clostridium</taxon>
    </lineage>
</organism>
<proteinExistence type="inferred from homology"/>
<dbReference type="RefSeq" id="WP_200802860.1">
    <property type="nucleotide sequence ID" value="NZ_FQZB01000008.1"/>
</dbReference>
<dbReference type="Gene3D" id="1.20.5.100">
    <property type="entry name" value="Cytochrome c1, transmembrane anchor, C-terminal"/>
    <property type="match status" value="1"/>
</dbReference>